<keyword evidence="5" id="KW-0378">Hydrolase</keyword>
<evidence type="ECO:0000256" key="3">
    <source>
        <dbReference type="ARBA" id="ARBA00023125"/>
    </source>
</evidence>
<dbReference type="GO" id="GO:0004519">
    <property type="term" value="F:endonuclease activity"/>
    <property type="evidence" value="ECO:0007669"/>
    <property type="project" value="UniProtKB-KW"/>
</dbReference>
<evidence type="ECO:0000313" key="6">
    <source>
        <dbReference type="Proteomes" id="UP001164794"/>
    </source>
</evidence>
<dbReference type="SUPFAM" id="SSF116734">
    <property type="entry name" value="DNA methylase specificity domain"/>
    <property type="match status" value="1"/>
</dbReference>
<organism evidence="5 6">
    <name type="scientific">Oxalobacter aliiformigenes</name>
    <dbReference type="NCBI Taxonomy" id="2946593"/>
    <lineage>
        <taxon>Bacteria</taxon>
        <taxon>Pseudomonadati</taxon>
        <taxon>Pseudomonadota</taxon>
        <taxon>Betaproteobacteria</taxon>
        <taxon>Burkholderiales</taxon>
        <taxon>Oxalobacteraceae</taxon>
        <taxon>Oxalobacter</taxon>
    </lineage>
</organism>
<evidence type="ECO:0000313" key="5">
    <source>
        <dbReference type="EMBL" id="WAV96599.1"/>
    </source>
</evidence>
<name>A0ABY7JK06_9BURK</name>
<dbReference type="InterPro" id="IPR044946">
    <property type="entry name" value="Restrct_endonuc_typeI_TRD_sf"/>
</dbReference>
<keyword evidence="5" id="KW-0255">Endonuclease</keyword>
<dbReference type="Pfam" id="PF01420">
    <property type="entry name" value="Methylase_S"/>
    <property type="match status" value="1"/>
</dbReference>
<reference evidence="5" key="1">
    <citation type="journal article" date="2022" name="Front. Microbiol.">
        <title>New perspectives on an old grouping: The genomic and phenotypic variability of Oxalobacter formigenes and the implications for calcium oxalate stone prevention.</title>
        <authorList>
            <person name="Chmiel J.A."/>
            <person name="Carr C."/>
            <person name="Stuivenberg G.A."/>
            <person name="Venema R."/>
            <person name="Chanyi R.M."/>
            <person name="Al K.F."/>
            <person name="Giguere D."/>
            <person name="Say H."/>
            <person name="Akouris P.P."/>
            <person name="Dominguez Romero S.A."/>
            <person name="Kwong A."/>
            <person name="Tai V."/>
            <person name="Koval S.F."/>
            <person name="Razvi H."/>
            <person name="Bjazevic J."/>
            <person name="Burton J.P."/>
        </authorList>
    </citation>
    <scope>NUCLEOTIDE SEQUENCE</scope>
    <source>
        <strain evidence="5">HOxNP-1</strain>
    </source>
</reference>
<proteinExistence type="inferred from homology"/>
<dbReference type="EMBL" id="CP098248">
    <property type="protein sequence ID" value="WAV96599.1"/>
    <property type="molecule type" value="Genomic_DNA"/>
</dbReference>
<evidence type="ECO:0000256" key="1">
    <source>
        <dbReference type="ARBA" id="ARBA00010923"/>
    </source>
</evidence>
<sequence>MKYKFGKVLKDCTKLGKKIPVSQYLSNGKYPVIDQGKNKISGFRNEIDGIFDGVPAIIFGDHTRIVKYINKPFFIGADGVKILCVKDKNVNSKYLYYQLLNSNIPDTGYNRHFKWVKELEFKLPEQKEQKKVVECLDAVTNLIEKRKQQLTKFNLLVKSQFFIYFNPI</sequence>
<dbReference type="Proteomes" id="UP001164794">
    <property type="component" value="Chromosome"/>
</dbReference>
<evidence type="ECO:0000256" key="2">
    <source>
        <dbReference type="ARBA" id="ARBA00022747"/>
    </source>
</evidence>
<dbReference type="InterPro" id="IPR000055">
    <property type="entry name" value="Restrct_endonuc_typeI_TRD"/>
</dbReference>
<accession>A0ABY7JK06</accession>
<keyword evidence="2" id="KW-0680">Restriction system</keyword>
<dbReference type="Gene3D" id="3.90.220.20">
    <property type="entry name" value="DNA methylase specificity domains"/>
    <property type="match status" value="1"/>
</dbReference>
<evidence type="ECO:0000259" key="4">
    <source>
        <dbReference type="Pfam" id="PF01420"/>
    </source>
</evidence>
<dbReference type="RefSeq" id="WP_269264076.1">
    <property type="nucleotide sequence ID" value="NZ_CP098248.1"/>
</dbReference>
<feature type="domain" description="Type I restriction modification DNA specificity" evidence="4">
    <location>
        <begin position="14"/>
        <end position="151"/>
    </location>
</feature>
<keyword evidence="5" id="KW-0540">Nuclease</keyword>
<protein>
    <submittedName>
        <fullName evidence="5">Restriction endonuclease subunit S</fullName>
        <ecNumber evidence="5">3.1.21.-</ecNumber>
    </submittedName>
</protein>
<gene>
    <name evidence="5" type="ORF">NB645_07135</name>
</gene>
<keyword evidence="3" id="KW-0238">DNA-binding</keyword>
<dbReference type="GO" id="GO:0016787">
    <property type="term" value="F:hydrolase activity"/>
    <property type="evidence" value="ECO:0007669"/>
    <property type="project" value="UniProtKB-KW"/>
</dbReference>
<comment type="similarity">
    <text evidence="1">Belongs to the type-I restriction system S methylase family.</text>
</comment>
<keyword evidence="6" id="KW-1185">Reference proteome</keyword>
<dbReference type="EC" id="3.1.21.-" evidence="5"/>